<name>A0A0P6XSW7_9CHLR</name>
<evidence type="ECO:0000313" key="1">
    <source>
        <dbReference type="EMBL" id="KPL86167.1"/>
    </source>
</evidence>
<reference evidence="1 2" key="1">
    <citation type="submission" date="2015-07" db="EMBL/GenBank/DDBJ databases">
        <title>Whole genome sequence of Herpetosiphon geysericola DSM 7119.</title>
        <authorList>
            <person name="Hemp J."/>
            <person name="Ward L.M."/>
            <person name="Pace L.A."/>
            <person name="Fischer W.W."/>
        </authorList>
    </citation>
    <scope>NUCLEOTIDE SEQUENCE [LARGE SCALE GENOMIC DNA]</scope>
    <source>
        <strain evidence="1 2">DSM 7119</strain>
    </source>
</reference>
<comment type="caution">
    <text evidence="1">The sequence shown here is derived from an EMBL/GenBank/DDBJ whole genome shotgun (WGS) entry which is preliminary data.</text>
</comment>
<dbReference type="AlphaFoldDB" id="A0A0P6XSW7"/>
<dbReference type="Proteomes" id="UP000050277">
    <property type="component" value="Unassembled WGS sequence"/>
</dbReference>
<gene>
    <name evidence="1" type="ORF">SE18_15035</name>
</gene>
<sequence length="134" mass="14257">MLPMHPNEVAAMQQPHIDAMRDQCVLMEPQKTASRYNKPVTAYIDAGSTVCGFNPSAANGSASDEVLDTTAVVLTKPTLRLPAGTVIAASWRVRITHRNGQALTTALLFDVVGDPATIGTAIVVELATVTREEV</sequence>
<protein>
    <submittedName>
        <fullName evidence="1">Uncharacterized protein</fullName>
    </submittedName>
</protein>
<keyword evidence="2" id="KW-1185">Reference proteome</keyword>
<dbReference type="STRING" id="70996.SE18_15035"/>
<proteinExistence type="predicted"/>
<evidence type="ECO:0000313" key="2">
    <source>
        <dbReference type="Proteomes" id="UP000050277"/>
    </source>
</evidence>
<accession>A0A0P6XSW7</accession>
<dbReference type="EMBL" id="LGKP01000022">
    <property type="protein sequence ID" value="KPL86167.1"/>
    <property type="molecule type" value="Genomic_DNA"/>
</dbReference>
<organism evidence="1 2">
    <name type="scientific">Herpetosiphon geysericola</name>
    <dbReference type="NCBI Taxonomy" id="70996"/>
    <lineage>
        <taxon>Bacteria</taxon>
        <taxon>Bacillati</taxon>
        <taxon>Chloroflexota</taxon>
        <taxon>Chloroflexia</taxon>
        <taxon>Herpetosiphonales</taxon>
        <taxon>Herpetosiphonaceae</taxon>
        <taxon>Herpetosiphon</taxon>
    </lineage>
</organism>
<dbReference type="RefSeq" id="WP_054535274.1">
    <property type="nucleotide sequence ID" value="NZ_LGKP01000022.1"/>
</dbReference>